<dbReference type="InterPro" id="IPR036390">
    <property type="entry name" value="WH_DNA-bd_sf"/>
</dbReference>
<dbReference type="SUPFAM" id="SSF46785">
    <property type="entry name" value="Winged helix' DNA-binding domain"/>
    <property type="match status" value="1"/>
</dbReference>
<evidence type="ECO:0000259" key="5">
    <source>
        <dbReference type="PROSITE" id="PS50931"/>
    </source>
</evidence>
<reference evidence="6 7" key="1">
    <citation type="submission" date="2017-02" db="EMBL/GenBank/DDBJ databases">
        <authorList>
            <person name="Peterson S.W."/>
        </authorList>
    </citation>
    <scope>NUCLEOTIDE SEQUENCE [LARGE SCALE GENOMIC DNA]</scope>
    <source>
        <strain evidence="6 7">ATCC BAA-908</strain>
    </source>
</reference>
<dbReference type="PROSITE" id="PS50931">
    <property type="entry name" value="HTH_LYSR"/>
    <property type="match status" value="1"/>
</dbReference>
<dbReference type="GO" id="GO:0003700">
    <property type="term" value="F:DNA-binding transcription factor activity"/>
    <property type="evidence" value="ECO:0007669"/>
    <property type="project" value="InterPro"/>
</dbReference>
<dbReference type="Gene3D" id="3.40.190.10">
    <property type="entry name" value="Periplasmic binding protein-like II"/>
    <property type="match status" value="2"/>
</dbReference>
<dbReference type="Pfam" id="PF03466">
    <property type="entry name" value="LysR_substrate"/>
    <property type="match status" value="1"/>
</dbReference>
<dbReference type="InterPro" id="IPR005119">
    <property type="entry name" value="LysR_subst-bd"/>
</dbReference>
<evidence type="ECO:0000256" key="3">
    <source>
        <dbReference type="ARBA" id="ARBA00023125"/>
    </source>
</evidence>
<dbReference type="AlphaFoldDB" id="A0A1T4MVL0"/>
<dbReference type="NCBIfam" id="NF008722">
    <property type="entry name" value="PRK11716.1"/>
    <property type="match status" value="1"/>
</dbReference>
<dbReference type="Gene3D" id="1.10.10.10">
    <property type="entry name" value="Winged helix-like DNA-binding domain superfamily/Winged helix DNA-binding domain"/>
    <property type="match status" value="1"/>
</dbReference>
<protein>
    <submittedName>
        <fullName evidence="6">LysR family transcriptional regulator, positive regulator for ilvC</fullName>
    </submittedName>
</protein>
<evidence type="ECO:0000313" key="7">
    <source>
        <dbReference type="Proteomes" id="UP000190423"/>
    </source>
</evidence>
<keyword evidence="4" id="KW-0804">Transcription</keyword>
<organism evidence="6 7">
    <name type="scientific">Treponema porcinum</name>
    <dbReference type="NCBI Taxonomy" id="261392"/>
    <lineage>
        <taxon>Bacteria</taxon>
        <taxon>Pseudomonadati</taxon>
        <taxon>Spirochaetota</taxon>
        <taxon>Spirochaetia</taxon>
        <taxon>Spirochaetales</taxon>
        <taxon>Treponemataceae</taxon>
        <taxon>Treponema</taxon>
    </lineage>
</organism>
<dbReference type="Pfam" id="PF00126">
    <property type="entry name" value="HTH_1"/>
    <property type="match status" value="1"/>
</dbReference>
<dbReference type="FunFam" id="1.10.10.10:FF:000001">
    <property type="entry name" value="LysR family transcriptional regulator"/>
    <property type="match status" value="1"/>
</dbReference>
<dbReference type="InterPro" id="IPR000847">
    <property type="entry name" value="LysR_HTH_N"/>
</dbReference>
<accession>A0A1T4MVL0</accession>
<dbReference type="GO" id="GO:0000976">
    <property type="term" value="F:transcription cis-regulatory region binding"/>
    <property type="evidence" value="ECO:0007669"/>
    <property type="project" value="TreeGrafter"/>
</dbReference>
<gene>
    <name evidence="6" type="ORF">SAMN02745149_02109</name>
</gene>
<keyword evidence="3" id="KW-0238">DNA-binding</keyword>
<keyword evidence="2" id="KW-0805">Transcription regulation</keyword>
<dbReference type="PANTHER" id="PTHR30126:SF81">
    <property type="entry name" value="HTH-TYPE TRANSCRIPTIONAL REGULATOR ILVY"/>
    <property type="match status" value="1"/>
</dbReference>
<proteinExistence type="inferred from homology"/>
<dbReference type="Proteomes" id="UP000190423">
    <property type="component" value="Unassembled WGS sequence"/>
</dbReference>
<evidence type="ECO:0000256" key="2">
    <source>
        <dbReference type="ARBA" id="ARBA00023015"/>
    </source>
</evidence>
<evidence type="ECO:0000256" key="4">
    <source>
        <dbReference type="ARBA" id="ARBA00023163"/>
    </source>
</evidence>
<evidence type="ECO:0000256" key="1">
    <source>
        <dbReference type="ARBA" id="ARBA00009437"/>
    </source>
</evidence>
<dbReference type="InterPro" id="IPR036388">
    <property type="entry name" value="WH-like_DNA-bd_sf"/>
</dbReference>
<name>A0A1T4MVL0_TREPO</name>
<dbReference type="EMBL" id="FUWG01000017">
    <property type="protein sequence ID" value="SJZ70931.1"/>
    <property type="molecule type" value="Genomic_DNA"/>
</dbReference>
<dbReference type="STRING" id="261392.SAMN02745149_02109"/>
<keyword evidence="7" id="KW-1185">Reference proteome</keyword>
<evidence type="ECO:0000313" key="6">
    <source>
        <dbReference type="EMBL" id="SJZ70931.1"/>
    </source>
</evidence>
<feature type="domain" description="HTH lysR-type" evidence="5">
    <location>
        <begin position="18"/>
        <end position="75"/>
    </location>
</feature>
<dbReference type="SUPFAM" id="SSF53850">
    <property type="entry name" value="Periplasmic binding protein-like II"/>
    <property type="match status" value="1"/>
</dbReference>
<sequence length="319" mass="35035">MICQNTSDYVTIIGRNAMNFYELKAFISLSEQLHFAKTAAETNMSPSALSRIITRLEEETGTILINRSNRQVELTQNGKLFADFARETLEKKNELQELFSGEKNAVSGTLHVYASVTACYTILPHFIKKLTEKYPGIQLSVETGDPAGAIQAVREGRASLAVAAIPEDGLSYMETINCKCTPLIYAASSSGPFTTVSGSPQDIISSVPLILPKTGLARRRFDQWTKSRNVKPIIAAETEGNEAILALAQLGLGIGLVPQIVLETGPYKNGFVIHTAGNTLGYYEIGFIRRSEIYGTQTSRKIQQAVNDILHSNDWQKEI</sequence>
<comment type="similarity">
    <text evidence="1">Belongs to the LysR transcriptional regulatory family.</text>
</comment>
<dbReference type="PANTHER" id="PTHR30126">
    <property type="entry name" value="HTH-TYPE TRANSCRIPTIONAL REGULATOR"/>
    <property type="match status" value="1"/>
</dbReference>